<dbReference type="AlphaFoldDB" id="A0A4D6XB32"/>
<gene>
    <name evidence="2" type="ORF">E6B08_17490</name>
    <name evidence="1" type="ORF">HX798_22920</name>
</gene>
<reference evidence="3" key="2">
    <citation type="submission" date="2019-04" db="EMBL/GenBank/DDBJ databases">
        <title>Genome sequence of Pseudomonas putida 1290, an auxin catabolizing strain.</title>
        <authorList>
            <person name="Laird T.S."/>
            <person name="Leveau J.H.J."/>
        </authorList>
    </citation>
    <scope>NUCLEOTIDE SEQUENCE [LARGE SCALE GENOMIC DNA]</scope>
    <source>
        <strain evidence="3">1290</strain>
    </source>
</reference>
<reference evidence="1 4" key="3">
    <citation type="submission" date="2020-04" db="EMBL/GenBank/DDBJ databases">
        <title>Molecular characterization of pseudomonads from Agaricus bisporus reveal novel blotch 2 pathogens in Western Europe.</title>
        <authorList>
            <person name="Taparia T."/>
            <person name="Krijger M."/>
            <person name="Haynes E."/>
            <person name="Elpinstone J.G."/>
            <person name="Noble R."/>
            <person name="Van Der Wolf J."/>
        </authorList>
    </citation>
    <scope>NUCLEOTIDE SEQUENCE [LARGE SCALE GENOMIC DNA]</scope>
    <source>
        <strain evidence="1 4">P7765</strain>
    </source>
</reference>
<sequence length="214" mass="24962">MNTFSRRVFDNIVPLSIAGKLPEAFAEWCFTDQVRDHEAPTADCQLCDQERVRYHYQIRNASNGNTLWVGSQCILRFNLSVFEGGRRLSPDQARKKLNNLEQVMRYEACLRALERLAEAEENDILAKALAYYRKNQYLTPKFAFVVLWRLHKHQIDHSPSFFKINLKLTRNQDALRAMPLTHVHMIWPALSSAQREIAKRLGHREPDRPAARSE</sequence>
<proteinExistence type="predicted"/>
<accession>A0A4D6XB32</accession>
<dbReference type="Proteomes" id="UP000542695">
    <property type="component" value="Unassembled WGS sequence"/>
</dbReference>
<dbReference type="Proteomes" id="UP000298551">
    <property type="component" value="Chromosome"/>
</dbReference>
<protein>
    <submittedName>
        <fullName evidence="2">Uncharacterized protein</fullName>
    </submittedName>
</protein>
<dbReference type="OrthoDB" id="2318182at2"/>
<evidence type="ECO:0000313" key="4">
    <source>
        <dbReference type="Proteomes" id="UP000542695"/>
    </source>
</evidence>
<name>A0A4D6XB32_PSEPU</name>
<reference evidence="2" key="1">
    <citation type="submission" date="2019-04" db="EMBL/GenBank/DDBJ databases">
        <title>Genome Sequence of Pseudomonas putida 1290, an Auxin Catabolizing Strain.</title>
        <authorList>
            <person name="Laird T.S."/>
            <person name="Leveau J.H.J."/>
        </authorList>
    </citation>
    <scope>NUCLEOTIDE SEQUENCE [LARGE SCALE GENOMIC DNA]</scope>
    <source>
        <strain evidence="2">1290</strain>
    </source>
</reference>
<dbReference type="RefSeq" id="WP_136915206.1">
    <property type="nucleotide sequence ID" value="NZ_CP039371.1"/>
</dbReference>
<organism evidence="2 3">
    <name type="scientific">Pseudomonas putida</name>
    <name type="common">Arthrobacter siderocapsulatus</name>
    <dbReference type="NCBI Taxonomy" id="303"/>
    <lineage>
        <taxon>Bacteria</taxon>
        <taxon>Pseudomonadati</taxon>
        <taxon>Pseudomonadota</taxon>
        <taxon>Gammaproteobacteria</taxon>
        <taxon>Pseudomonadales</taxon>
        <taxon>Pseudomonadaceae</taxon>
        <taxon>Pseudomonas</taxon>
    </lineage>
</organism>
<evidence type="ECO:0000313" key="3">
    <source>
        <dbReference type="Proteomes" id="UP000298551"/>
    </source>
</evidence>
<dbReference type="EMBL" id="CP039371">
    <property type="protein sequence ID" value="QCI13054.1"/>
    <property type="molecule type" value="Genomic_DNA"/>
</dbReference>
<evidence type="ECO:0000313" key="2">
    <source>
        <dbReference type="EMBL" id="QCI13054.1"/>
    </source>
</evidence>
<dbReference type="EMBL" id="JACARV010000080">
    <property type="protein sequence ID" value="NWC83118.1"/>
    <property type="molecule type" value="Genomic_DNA"/>
</dbReference>
<evidence type="ECO:0000313" key="1">
    <source>
        <dbReference type="EMBL" id="NWC83118.1"/>
    </source>
</evidence>